<reference evidence="1 2" key="1">
    <citation type="journal article" date="2020" name="J Geophys Res Biogeosci">
        <title>Magnetotaxis as an Adaptation to Enable Bacterial Shuttling of Microbial Sulfur and Sulfur Cycling Across Aquatic Oxic#Anoxic Interfaces.</title>
        <authorList>
            <person name="Li J."/>
            <person name="Liu P."/>
            <person name="Wang J."/>
            <person name="Roberts A.P."/>
            <person name="Pan Y."/>
        </authorList>
    </citation>
    <scope>NUCLEOTIDE SEQUENCE [LARGE SCALE GENOMIC DNA]</scope>
    <source>
        <strain evidence="1 2">MYR-1_YQ</strain>
    </source>
</reference>
<evidence type="ECO:0000313" key="2">
    <source>
        <dbReference type="Proteomes" id="UP001196980"/>
    </source>
</evidence>
<evidence type="ECO:0000313" key="1">
    <source>
        <dbReference type="EMBL" id="MBV6341466.1"/>
    </source>
</evidence>
<dbReference type="Proteomes" id="UP001196980">
    <property type="component" value="Unassembled WGS sequence"/>
</dbReference>
<accession>A0ABS6RXY0</accession>
<gene>
    <name evidence="1" type="ORF">HWQ67_07695</name>
</gene>
<keyword evidence="2" id="KW-1185">Reference proteome</keyword>
<sequence>MTLQIKHPKKFNQTERVVVPKRNNHQSPEADTGHELTCISCGREIPAGYQCDTCKELFKARGRG</sequence>
<organism evidence="1 2">
    <name type="scientific">Candidatus Magnetobacterium casense</name>
    <dbReference type="NCBI Taxonomy" id="1455061"/>
    <lineage>
        <taxon>Bacteria</taxon>
        <taxon>Pseudomonadati</taxon>
        <taxon>Nitrospirota</taxon>
        <taxon>Thermodesulfovibrionia</taxon>
        <taxon>Thermodesulfovibrionales</taxon>
        <taxon>Candidatus Magnetobacteriaceae</taxon>
        <taxon>Candidatus Magnetobacterium</taxon>
    </lineage>
</organism>
<dbReference type="RefSeq" id="WP_218252101.1">
    <property type="nucleotide sequence ID" value="NZ_JABXWD010000111.1"/>
</dbReference>
<proteinExistence type="predicted"/>
<comment type="caution">
    <text evidence="1">The sequence shown here is derived from an EMBL/GenBank/DDBJ whole genome shotgun (WGS) entry which is preliminary data.</text>
</comment>
<protein>
    <submittedName>
        <fullName evidence="1">Uncharacterized protein</fullName>
    </submittedName>
</protein>
<name>A0ABS6RXY0_9BACT</name>
<dbReference type="EMBL" id="JABXWD010000111">
    <property type="protein sequence ID" value="MBV6341466.1"/>
    <property type="molecule type" value="Genomic_DNA"/>
</dbReference>